<dbReference type="InterPro" id="IPR003959">
    <property type="entry name" value="ATPase_AAA_core"/>
</dbReference>
<gene>
    <name evidence="2" type="ORF">BGW36DRAFT_369494</name>
</gene>
<dbReference type="GO" id="GO:0016887">
    <property type="term" value="F:ATP hydrolysis activity"/>
    <property type="evidence" value="ECO:0007669"/>
    <property type="project" value="InterPro"/>
</dbReference>
<dbReference type="EMBL" id="JAJTJA010000002">
    <property type="protein sequence ID" value="KAH8703539.1"/>
    <property type="molecule type" value="Genomic_DNA"/>
</dbReference>
<dbReference type="GO" id="GO:0005524">
    <property type="term" value="F:ATP binding"/>
    <property type="evidence" value="ECO:0007669"/>
    <property type="project" value="InterPro"/>
</dbReference>
<dbReference type="GeneID" id="70245433"/>
<keyword evidence="3" id="KW-1185">Reference proteome</keyword>
<dbReference type="PANTHER" id="PTHR46411">
    <property type="entry name" value="FAMILY ATPASE, PUTATIVE-RELATED"/>
    <property type="match status" value="1"/>
</dbReference>
<accession>A0AAD4L2T1</accession>
<dbReference type="SMART" id="SM00382">
    <property type="entry name" value="AAA"/>
    <property type="match status" value="1"/>
</dbReference>
<dbReference type="InterPro" id="IPR027417">
    <property type="entry name" value="P-loop_NTPase"/>
</dbReference>
<dbReference type="InterPro" id="IPR003593">
    <property type="entry name" value="AAA+_ATPase"/>
</dbReference>
<dbReference type="Pfam" id="PF00004">
    <property type="entry name" value="AAA"/>
    <property type="match status" value="1"/>
</dbReference>
<sequence length="375" mass="42757">MKETPPDYFHPAMSDFDAIWLPFTENGRVIIDRKTFQEENYISHVAVGNVKVPDLKLCPPFAYGYSLSRKEWSRFYVQILEPVPWKQNSFDSLVMKENQKALLRALVTSHTFPENARDQMQQKSKGLVVLLHGSPGSGKTLTAECSAEITKRPLFTASIAELNKYDRPWYFEYQLQKVLQFATIWKAVILLDEADVFLEARTDEGNDAVARNALVAVFLRHLEYFSGIVFLTTNRIHVFDPAMKSRIHLALGYSPPGNSMRRSMWVNSLKQLPPDDVDIDFNNSNETVESIVQEKLNGREITNTINTARTLARYENKPLRLHHIETVLGIRTEFDQTLKRMAIEAADPQRVGSIGPVRQGSLLASMNITNDPEEI</sequence>
<feature type="domain" description="AAA+ ATPase" evidence="1">
    <location>
        <begin position="125"/>
        <end position="257"/>
    </location>
</feature>
<dbReference type="SUPFAM" id="SSF52540">
    <property type="entry name" value="P-loop containing nucleoside triphosphate hydrolases"/>
    <property type="match status" value="1"/>
</dbReference>
<dbReference type="RefSeq" id="XP_046076557.1">
    <property type="nucleotide sequence ID" value="XM_046215146.1"/>
</dbReference>
<evidence type="ECO:0000313" key="2">
    <source>
        <dbReference type="EMBL" id="KAH8703539.1"/>
    </source>
</evidence>
<protein>
    <submittedName>
        <fullName evidence="2">P-loop containing nucleoside triphosphate hydrolase protein</fullName>
    </submittedName>
</protein>
<dbReference type="Gene3D" id="3.40.50.300">
    <property type="entry name" value="P-loop containing nucleotide triphosphate hydrolases"/>
    <property type="match status" value="1"/>
</dbReference>
<comment type="caution">
    <text evidence="2">The sequence shown here is derived from an EMBL/GenBank/DDBJ whole genome shotgun (WGS) entry which is preliminary data.</text>
</comment>
<organism evidence="2 3">
    <name type="scientific">Talaromyces proteolyticus</name>
    <dbReference type="NCBI Taxonomy" id="1131652"/>
    <lineage>
        <taxon>Eukaryota</taxon>
        <taxon>Fungi</taxon>
        <taxon>Dikarya</taxon>
        <taxon>Ascomycota</taxon>
        <taxon>Pezizomycotina</taxon>
        <taxon>Eurotiomycetes</taxon>
        <taxon>Eurotiomycetidae</taxon>
        <taxon>Eurotiales</taxon>
        <taxon>Trichocomaceae</taxon>
        <taxon>Talaromyces</taxon>
        <taxon>Talaromyces sect. Bacilispori</taxon>
    </lineage>
</organism>
<name>A0AAD4L2T1_9EURO</name>
<evidence type="ECO:0000313" key="3">
    <source>
        <dbReference type="Proteomes" id="UP001201262"/>
    </source>
</evidence>
<keyword evidence="2" id="KW-0378">Hydrolase</keyword>
<dbReference type="Proteomes" id="UP001201262">
    <property type="component" value="Unassembled WGS sequence"/>
</dbReference>
<reference evidence="2" key="1">
    <citation type="submission" date="2021-12" db="EMBL/GenBank/DDBJ databases">
        <title>Convergent genome expansion in fungi linked to evolution of root-endophyte symbiosis.</title>
        <authorList>
            <consortium name="DOE Joint Genome Institute"/>
            <person name="Ke Y.-H."/>
            <person name="Bonito G."/>
            <person name="Liao H.-L."/>
            <person name="Looney B."/>
            <person name="Rojas-Flechas A."/>
            <person name="Nash J."/>
            <person name="Hameed K."/>
            <person name="Schadt C."/>
            <person name="Martin F."/>
            <person name="Crous P.W."/>
            <person name="Miettinen O."/>
            <person name="Magnuson J.K."/>
            <person name="Labbe J."/>
            <person name="Jacobson D."/>
            <person name="Doktycz M.J."/>
            <person name="Veneault-Fourrey C."/>
            <person name="Kuo A."/>
            <person name="Mondo S."/>
            <person name="Calhoun S."/>
            <person name="Riley R."/>
            <person name="Ohm R."/>
            <person name="LaButti K."/>
            <person name="Andreopoulos B."/>
            <person name="Pangilinan J."/>
            <person name="Nolan M."/>
            <person name="Tritt A."/>
            <person name="Clum A."/>
            <person name="Lipzen A."/>
            <person name="Daum C."/>
            <person name="Barry K."/>
            <person name="Grigoriev I.V."/>
            <person name="Vilgalys R."/>
        </authorList>
    </citation>
    <scope>NUCLEOTIDE SEQUENCE</scope>
    <source>
        <strain evidence="2">PMI_201</strain>
    </source>
</reference>
<proteinExistence type="predicted"/>
<dbReference type="AlphaFoldDB" id="A0AAD4L2T1"/>
<evidence type="ECO:0000259" key="1">
    <source>
        <dbReference type="SMART" id="SM00382"/>
    </source>
</evidence>
<dbReference type="PANTHER" id="PTHR46411:SF3">
    <property type="entry name" value="AAA+ ATPASE DOMAIN-CONTAINING PROTEIN"/>
    <property type="match status" value="1"/>
</dbReference>